<evidence type="ECO:0000256" key="7">
    <source>
        <dbReference type="PIRSR" id="PIRSR602481-1"/>
    </source>
</evidence>
<feature type="binding site" evidence="7">
    <location>
        <position position="145"/>
    </location>
    <ligand>
        <name>Zn(2+)</name>
        <dbReference type="ChEBI" id="CHEBI:29105"/>
    </ligand>
</feature>
<evidence type="ECO:0000256" key="2">
    <source>
        <dbReference type="ARBA" id="ARBA00022491"/>
    </source>
</evidence>
<dbReference type="InterPro" id="IPR043135">
    <property type="entry name" value="Fur_C"/>
</dbReference>
<feature type="binding site" evidence="7">
    <location>
        <position position="148"/>
    </location>
    <ligand>
        <name>Zn(2+)</name>
        <dbReference type="ChEBI" id="CHEBI:29105"/>
    </ligand>
</feature>
<dbReference type="PANTHER" id="PTHR33202">
    <property type="entry name" value="ZINC UPTAKE REGULATION PROTEIN"/>
    <property type="match status" value="1"/>
</dbReference>
<reference evidence="9 10" key="1">
    <citation type="submission" date="2017-04" db="EMBL/GenBank/DDBJ databases">
        <title>Whole genome sequence of Bdellovibrio bacteriovorus strain SSB218315.</title>
        <authorList>
            <person name="Oyedara O."/>
            <person name="Rodriguez-Perez M.A."/>
        </authorList>
    </citation>
    <scope>NUCLEOTIDE SEQUENCE [LARGE SCALE GENOMIC DNA]</scope>
    <source>
        <strain evidence="9 10">SSB218315</strain>
    </source>
</reference>
<dbReference type="GO" id="GO:1900376">
    <property type="term" value="P:regulation of secondary metabolite biosynthetic process"/>
    <property type="evidence" value="ECO:0007669"/>
    <property type="project" value="TreeGrafter"/>
</dbReference>
<dbReference type="GO" id="GO:0008270">
    <property type="term" value="F:zinc ion binding"/>
    <property type="evidence" value="ECO:0007669"/>
    <property type="project" value="TreeGrafter"/>
</dbReference>
<feature type="binding site" evidence="8">
    <location>
        <position position="100"/>
    </location>
    <ligand>
        <name>Fe cation</name>
        <dbReference type="ChEBI" id="CHEBI:24875"/>
    </ligand>
</feature>
<keyword evidence="7" id="KW-0479">Metal-binding</keyword>
<gene>
    <name evidence="9" type="ORF">B9G79_10635</name>
</gene>
<feature type="binding site" evidence="8">
    <location>
        <position position="137"/>
    </location>
    <ligand>
        <name>Fe cation</name>
        <dbReference type="ChEBI" id="CHEBI:24875"/>
    </ligand>
</feature>
<protein>
    <submittedName>
        <fullName evidence="9">Ferric uptake regulator-like protein</fullName>
    </submittedName>
</protein>
<keyword evidence="5" id="KW-0238">DNA-binding</keyword>
<comment type="similarity">
    <text evidence="1">Belongs to the Fur family.</text>
</comment>
<comment type="cofactor">
    <cofactor evidence="8">
        <name>Mn(2+)</name>
        <dbReference type="ChEBI" id="CHEBI:29035"/>
    </cofactor>
    <cofactor evidence="8">
        <name>Fe(2+)</name>
        <dbReference type="ChEBI" id="CHEBI:29033"/>
    </cofactor>
    <text evidence="8">Binds 1 Mn(2+) or Fe(2+) ion per subunit.</text>
</comment>
<dbReference type="EMBL" id="CP020946">
    <property type="protein sequence ID" value="ASD63991.1"/>
    <property type="molecule type" value="Genomic_DNA"/>
</dbReference>
<keyword evidence="2" id="KW-0678">Repressor</keyword>
<evidence type="ECO:0000256" key="8">
    <source>
        <dbReference type="PIRSR" id="PIRSR602481-2"/>
    </source>
</evidence>
<dbReference type="InterPro" id="IPR036390">
    <property type="entry name" value="WH_DNA-bd_sf"/>
</dbReference>
<evidence type="ECO:0000256" key="5">
    <source>
        <dbReference type="ARBA" id="ARBA00023125"/>
    </source>
</evidence>
<dbReference type="Proteomes" id="UP000197003">
    <property type="component" value="Chromosome"/>
</dbReference>
<sequence length="149" mass="17240">MTKCSHDRKNIDIDSLNERVRKAGMKLTQQRSQLLGILLHHPEPISADEIFKKIDDKSDGMDLVTIYRILKKFEEAGLVSRLEFGDGVARFELTLESGHHHHHVICRHCQRVEPLHICDLDQHIKMVEAMGYKQVAHRLDFFGVCSRCQ</sequence>
<dbReference type="PANTHER" id="PTHR33202:SF8">
    <property type="entry name" value="PEROXIDE-RESPONSIVE REPRESSOR PERR"/>
    <property type="match status" value="1"/>
</dbReference>
<feature type="binding site" evidence="7">
    <location>
        <position position="109"/>
    </location>
    <ligand>
        <name>Zn(2+)</name>
        <dbReference type="ChEBI" id="CHEBI:29105"/>
    </ligand>
</feature>
<keyword evidence="8" id="KW-0408">Iron</keyword>
<keyword evidence="3 7" id="KW-0862">Zinc</keyword>
<proteinExistence type="inferred from homology"/>
<dbReference type="GO" id="GO:0003700">
    <property type="term" value="F:DNA-binding transcription factor activity"/>
    <property type="evidence" value="ECO:0007669"/>
    <property type="project" value="InterPro"/>
</dbReference>
<dbReference type="InterPro" id="IPR036388">
    <property type="entry name" value="WH-like_DNA-bd_sf"/>
</dbReference>
<dbReference type="CDD" id="cd07153">
    <property type="entry name" value="Fur_like"/>
    <property type="match status" value="1"/>
</dbReference>
<evidence type="ECO:0000256" key="1">
    <source>
        <dbReference type="ARBA" id="ARBA00007957"/>
    </source>
</evidence>
<dbReference type="GO" id="GO:0045892">
    <property type="term" value="P:negative regulation of DNA-templated transcription"/>
    <property type="evidence" value="ECO:0007669"/>
    <property type="project" value="TreeGrafter"/>
</dbReference>
<dbReference type="InterPro" id="IPR002481">
    <property type="entry name" value="FUR"/>
</dbReference>
<dbReference type="OrthoDB" id="5293128at2"/>
<keyword evidence="4" id="KW-0805">Transcription regulation</keyword>
<evidence type="ECO:0000256" key="6">
    <source>
        <dbReference type="ARBA" id="ARBA00023163"/>
    </source>
</evidence>
<dbReference type="GO" id="GO:0000976">
    <property type="term" value="F:transcription cis-regulatory region binding"/>
    <property type="evidence" value="ECO:0007669"/>
    <property type="project" value="TreeGrafter"/>
</dbReference>
<dbReference type="Gene3D" id="3.30.1490.190">
    <property type="match status" value="1"/>
</dbReference>
<feature type="binding site" evidence="7">
    <location>
        <position position="106"/>
    </location>
    <ligand>
        <name>Zn(2+)</name>
        <dbReference type="ChEBI" id="CHEBI:29105"/>
    </ligand>
</feature>
<evidence type="ECO:0000313" key="9">
    <source>
        <dbReference type="EMBL" id="ASD63991.1"/>
    </source>
</evidence>
<name>A0A1Z3N988_BDEBC</name>
<keyword evidence="6" id="KW-0804">Transcription</keyword>
<dbReference type="Gene3D" id="1.10.10.10">
    <property type="entry name" value="Winged helix-like DNA-binding domain superfamily/Winged helix DNA-binding domain"/>
    <property type="match status" value="1"/>
</dbReference>
<evidence type="ECO:0000256" key="4">
    <source>
        <dbReference type="ARBA" id="ARBA00023015"/>
    </source>
</evidence>
<dbReference type="SUPFAM" id="SSF46785">
    <property type="entry name" value="Winged helix' DNA-binding domain"/>
    <property type="match status" value="1"/>
</dbReference>
<comment type="cofactor">
    <cofactor evidence="7">
        <name>Zn(2+)</name>
        <dbReference type="ChEBI" id="CHEBI:29105"/>
    </cofactor>
    <text evidence="7">Binds 1 zinc ion per subunit.</text>
</comment>
<evidence type="ECO:0000256" key="3">
    <source>
        <dbReference type="ARBA" id="ARBA00022833"/>
    </source>
</evidence>
<dbReference type="AlphaFoldDB" id="A0A1Z3N988"/>
<organism evidence="9 10">
    <name type="scientific">Bdellovibrio bacteriovorus</name>
    <dbReference type="NCBI Taxonomy" id="959"/>
    <lineage>
        <taxon>Bacteria</taxon>
        <taxon>Pseudomonadati</taxon>
        <taxon>Bdellovibrionota</taxon>
        <taxon>Bdellovibrionia</taxon>
        <taxon>Bdellovibrionales</taxon>
        <taxon>Pseudobdellovibrionaceae</taxon>
        <taxon>Bdellovibrio</taxon>
    </lineage>
</organism>
<dbReference type="Pfam" id="PF01475">
    <property type="entry name" value="FUR"/>
    <property type="match status" value="1"/>
</dbReference>
<evidence type="ECO:0000313" key="10">
    <source>
        <dbReference type="Proteomes" id="UP000197003"/>
    </source>
</evidence>
<dbReference type="RefSeq" id="WP_088565492.1">
    <property type="nucleotide sequence ID" value="NZ_CP020946.1"/>
</dbReference>
<accession>A0A1Z3N988</accession>